<evidence type="ECO:0000256" key="2">
    <source>
        <dbReference type="ARBA" id="ARBA00003234"/>
    </source>
</evidence>
<dbReference type="GO" id="GO:0046872">
    <property type="term" value="F:metal ion binding"/>
    <property type="evidence" value="ECO:0007669"/>
    <property type="project" value="UniProtKB-KW"/>
</dbReference>
<evidence type="ECO:0000256" key="12">
    <source>
        <dbReference type="ARBA" id="ARBA00080698"/>
    </source>
</evidence>
<dbReference type="SMART" id="SM00729">
    <property type="entry name" value="Elp3"/>
    <property type="match status" value="1"/>
</dbReference>
<dbReference type="InterPro" id="IPR023404">
    <property type="entry name" value="rSAM_horseshoe"/>
</dbReference>
<protein>
    <recommendedName>
        <fullName evidence="11">tRNA-2-methylthio-N(6)-dimethylallyladenosine synthase</fullName>
        <ecNumber evidence="10">2.8.4.3</ecNumber>
    </recommendedName>
    <alternativeName>
        <fullName evidence="13">(Dimethylallyl)adenosine tRNA methylthiotransferase MiaB</fullName>
    </alternativeName>
    <alternativeName>
        <fullName evidence="12">tRNA-i(6)A37 methylthiotransferase</fullName>
    </alternativeName>
</protein>
<dbReference type="PROSITE" id="PS50926">
    <property type="entry name" value="TRAM"/>
    <property type="match status" value="1"/>
</dbReference>
<dbReference type="GO" id="GO:0035597">
    <property type="term" value="F:tRNA-2-methylthio-N(6)-dimethylallyladenosine(37) synthase activity"/>
    <property type="evidence" value="ECO:0007669"/>
    <property type="project" value="UniProtKB-EC"/>
</dbReference>
<proteinExistence type="predicted"/>
<dbReference type="SFLD" id="SFLDG01082">
    <property type="entry name" value="B12-binding_domain_containing"/>
    <property type="match status" value="1"/>
</dbReference>
<feature type="domain" description="TRAM" evidence="14">
    <location>
        <begin position="391"/>
        <end position="456"/>
    </location>
</feature>
<evidence type="ECO:0000256" key="5">
    <source>
        <dbReference type="ARBA" id="ARBA00022679"/>
    </source>
</evidence>
<dbReference type="FunFam" id="3.80.30.20:FF:000001">
    <property type="entry name" value="tRNA-2-methylthio-N(6)-dimethylallyladenosine synthase 2"/>
    <property type="match status" value="1"/>
</dbReference>
<dbReference type="InterPro" id="IPR005839">
    <property type="entry name" value="Methylthiotransferase"/>
</dbReference>
<evidence type="ECO:0000256" key="10">
    <source>
        <dbReference type="ARBA" id="ARBA00033765"/>
    </source>
</evidence>
<evidence type="ECO:0000256" key="8">
    <source>
        <dbReference type="ARBA" id="ARBA00023004"/>
    </source>
</evidence>
<dbReference type="InterPro" id="IPR058240">
    <property type="entry name" value="rSAM_sf"/>
</dbReference>
<dbReference type="InterPro" id="IPR002792">
    <property type="entry name" value="TRAM_dom"/>
</dbReference>
<dbReference type="EMBL" id="CP048020">
    <property type="protein sequence ID" value="QHX44389.1"/>
    <property type="molecule type" value="Genomic_DNA"/>
</dbReference>
<evidence type="ECO:0000313" key="18">
    <source>
        <dbReference type="Proteomes" id="UP000464374"/>
    </source>
</evidence>
<feature type="domain" description="MTTase N-terminal" evidence="15">
    <location>
        <begin position="1"/>
        <end position="116"/>
    </location>
</feature>
<evidence type="ECO:0000256" key="6">
    <source>
        <dbReference type="ARBA" id="ARBA00022691"/>
    </source>
</evidence>
<evidence type="ECO:0000256" key="3">
    <source>
        <dbReference type="ARBA" id="ARBA00022485"/>
    </source>
</evidence>
<evidence type="ECO:0000256" key="7">
    <source>
        <dbReference type="ARBA" id="ARBA00022723"/>
    </source>
</evidence>
<keyword evidence="6" id="KW-0949">S-adenosyl-L-methionine</keyword>
<comment type="function">
    <text evidence="2">Catalyzes the methylthiolation of N6-(dimethylallyl)adenosine (i(6)A), leading to the formation of 2-methylthio-N6-(dimethylallyl)adenosine (ms(2)i(6)A) at position 37 in tRNAs that read codons beginning with uridine.</text>
</comment>
<evidence type="ECO:0000259" key="15">
    <source>
        <dbReference type="PROSITE" id="PS51449"/>
    </source>
</evidence>
<dbReference type="NCBIfam" id="TIGR00089">
    <property type="entry name" value="MiaB/RimO family radical SAM methylthiotransferase"/>
    <property type="match status" value="1"/>
</dbReference>
<gene>
    <name evidence="17" type="primary">miaB</name>
    <name evidence="17" type="ORF">GWP43_13990</name>
</gene>
<evidence type="ECO:0000256" key="1">
    <source>
        <dbReference type="ARBA" id="ARBA00001966"/>
    </source>
</evidence>
<evidence type="ECO:0000256" key="9">
    <source>
        <dbReference type="ARBA" id="ARBA00023014"/>
    </source>
</evidence>
<dbReference type="SFLD" id="SFLDS00029">
    <property type="entry name" value="Radical_SAM"/>
    <property type="match status" value="1"/>
</dbReference>
<dbReference type="InterPro" id="IPR013848">
    <property type="entry name" value="Methylthiotransferase_N"/>
</dbReference>
<dbReference type="SFLD" id="SFLDG01061">
    <property type="entry name" value="methylthiotransferase"/>
    <property type="match status" value="1"/>
</dbReference>
<dbReference type="SFLD" id="SFLDF00273">
    <property type="entry name" value="(dimethylallyl)adenosine_tRNA"/>
    <property type="match status" value="1"/>
</dbReference>
<dbReference type="Proteomes" id="UP000464374">
    <property type="component" value="Chromosome"/>
</dbReference>
<reference evidence="17 18" key="1">
    <citation type="submission" date="2020-01" db="EMBL/GenBank/DDBJ databases">
        <title>Complete genome sequence of a human oral phylogroup 1 Treponema sp. strain ATCC 700766, originally isolated from periodontitis dental plaque.</title>
        <authorList>
            <person name="Chan Y."/>
            <person name="Huo Y.-B."/>
            <person name="Yu X.-L."/>
            <person name="Zeng H."/>
            <person name="Leung W.-K."/>
            <person name="Watt R.M."/>
        </authorList>
    </citation>
    <scope>NUCLEOTIDE SEQUENCE [LARGE SCALE GENOMIC DNA]</scope>
    <source>
        <strain evidence="17 18">OMZ 804</strain>
    </source>
</reference>
<dbReference type="InterPro" id="IPR020612">
    <property type="entry name" value="Methylthiotransferase_CS"/>
</dbReference>
<name>A0A6P1Y4R1_9SPIR</name>
<dbReference type="PROSITE" id="PS01278">
    <property type="entry name" value="MTTASE_RADICAL"/>
    <property type="match status" value="1"/>
</dbReference>
<dbReference type="PROSITE" id="PS51449">
    <property type="entry name" value="MTTASE_N"/>
    <property type="match status" value="1"/>
</dbReference>
<evidence type="ECO:0000313" key="17">
    <source>
        <dbReference type="EMBL" id="QHX44389.1"/>
    </source>
</evidence>
<dbReference type="GO" id="GO:0005829">
    <property type="term" value="C:cytosol"/>
    <property type="evidence" value="ECO:0007669"/>
    <property type="project" value="TreeGrafter"/>
</dbReference>
<dbReference type="Gene3D" id="3.80.30.20">
    <property type="entry name" value="tm_1862 like domain"/>
    <property type="match status" value="1"/>
</dbReference>
<dbReference type="InterPro" id="IPR006463">
    <property type="entry name" value="MiaB_methiolase"/>
</dbReference>
<dbReference type="CDD" id="cd01335">
    <property type="entry name" value="Radical_SAM"/>
    <property type="match status" value="1"/>
</dbReference>
<dbReference type="NCBIfam" id="TIGR01574">
    <property type="entry name" value="miaB-methiolase"/>
    <property type="match status" value="1"/>
</dbReference>
<feature type="domain" description="Radical SAM core" evidence="16">
    <location>
        <begin position="151"/>
        <end position="389"/>
    </location>
</feature>
<keyword evidence="5 17" id="KW-0808">Transferase</keyword>
<dbReference type="InterPro" id="IPR006638">
    <property type="entry name" value="Elp3/MiaA/NifB-like_rSAM"/>
</dbReference>
<evidence type="ECO:0000259" key="14">
    <source>
        <dbReference type="PROSITE" id="PS50926"/>
    </source>
</evidence>
<keyword evidence="8" id="KW-0408">Iron</keyword>
<dbReference type="SUPFAM" id="SSF102114">
    <property type="entry name" value="Radical SAM enzymes"/>
    <property type="match status" value="1"/>
</dbReference>
<dbReference type="PANTHER" id="PTHR43020">
    <property type="entry name" value="CDK5 REGULATORY SUBUNIT-ASSOCIATED PROTEIN 1"/>
    <property type="match status" value="1"/>
</dbReference>
<comment type="cofactor">
    <cofactor evidence="1">
        <name>[4Fe-4S] cluster</name>
        <dbReference type="ChEBI" id="CHEBI:49883"/>
    </cofactor>
</comment>
<keyword evidence="3" id="KW-0004">4Fe-4S</keyword>
<organism evidence="17 18">
    <name type="scientific">Treponema vincentii</name>
    <dbReference type="NCBI Taxonomy" id="69710"/>
    <lineage>
        <taxon>Bacteria</taxon>
        <taxon>Pseudomonadati</taxon>
        <taxon>Spirochaetota</taxon>
        <taxon>Spirochaetia</taxon>
        <taxon>Spirochaetales</taxon>
        <taxon>Treponemataceae</taxon>
        <taxon>Treponema</taxon>
    </lineage>
</organism>
<evidence type="ECO:0000256" key="13">
    <source>
        <dbReference type="ARBA" id="ARBA00081141"/>
    </source>
</evidence>
<dbReference type="PANTHER" id="PTHR43020:SF2">
    <property type="entry name" value="MITOCHONDRIAL TRNA METHYLTHIOTRANSFERASE CDK5RAP1"/>
    <property type="match status" value="1"/>
</dbReference>
<dbReference type="FunFam" id="3.40.50.12160:FF:000003">
    <property type="entry name" value="CDK5 regulatory subunit-associated protein 1"/>
    <property type="match status" value="1"/>
</dbReference>
<dbReference type="Gene3D" id="3.40.50.12160">
    <property type="entry name" value="Methylthiotransferase, N-terminal domain"/>
    <property type="match status" value="1"/>
</dbReference>
<dbReference type="PROSITE" id="PS51918">
    <property type="entry name" value="RADICAL_SAM"/>
    <property type="match status" value="1"/>
</dbReference>
<evidence type="ECO:0000256" key="4">
    <source>
        <dbReference type="ARBA" id="ARBA00022490"/>
    </source>
</evidence>
<accession>A0A6P1Y4R1</accession>
<dbReference type="EC" id="2.8.4.3" evidence="10"/>
<dbReference type="InterPro" id="IPR007197">
    <property type="entry name" value="rSAM"/>
</dbReference>
<evidence type="ECO:0000259" key="16">
    <source>
        <dbReference type="PROSITE" id="PS51918"/>
    </source>
</evidence>
<dbReference type="Pfam" id="PF04055">
    <property type="entry name" value="Radical_SAM"/>
    <property type="match status" value="1"/>
</dbReference>
<dbReference type="RefSeq" id="WP_162664660.1">
    <property type="nucleotide sequence ID" value="NZ_CP048020.1"/>
</dbReference>
<keyword evidence="7" id="KW-0479">Metal-binding</keyword>
<dbReference type="KEGG" id="trz:GWP43_13990"/>
<dbReference type="InterPro" id="IPR038135">
    <property type="entry name" value="Methylthiotransferase_N_sf"/>
</dbReference>
<keyword evidence="4" id="KW-0963">Cytoplasm</keyword>
<keyword evidence="9" id="KW-0411">Iron-sulfur</keyword>
<dbReference type="Pfam" id="PF01938">
    <property type="entry name" value="TRAM"/>
    <property type="match status" value="1"/>
</dbReference>
<dbReference type="AlphaFoldDB" id="A0A6P1Y4R1"/>
<sequence>MKYFIETYGCQMNFAESAALEQLLRERGWEAAEDIQHCNLLIVNTCSVRITAETRVFGRLGLFSAMKKKRNFTIVLMGCMAQRLHDQIKEKFPLLDYVVGMFERDQFTAIFDAVERETLWAGTKEGIAELTALSPQSSNEQRYHFSKCSYTEGAFQSFVPIMNGCNNFCTYCIVPYIRGREISRPVESILDEIRFLSGKNVREITLLGQNVNSYHGVDPATGAAVSFPSLLRAVSATCAEQDVIKWIRFISSHPKDLSDELIEVMAADPRICKSLHLPVQNGSNEILARMNRCYTVEQYLTIVEKLRKRIPDIVLTTDILIGFPGETQAEFEKTLNLMRTVQFDSAFMYHYNPREGTKAYDFPDRIPDVERINRLQQVIDLQQHITDLKMQQRVGSTVMMLVESQSRNNPDELFGHTEQGEMTVLAEKCDPKHIGHFMKVQLQSVKGKTFRAVPVV</sequence>
<dbReference type="GO" id="GO:0051539">
    <property type="term" value="F:4 iron, 4 sulfur cluster binding"/>
    <property type="evidence" value="ECO:0007669"/>
    <property type="project" value="UniProtKB-KW"/>
</dbReference>
<evidence type="ECO:0000256" key="11">
    <source>
        <dbReference type="ARBA" id="ARBA00068570"/>
    </source>
</evidence>
<dbReference type="Pfam" id="PF00919">
    <property type="entry name" value="UPF0004"/>
    <property type="match status" value="1"/>
</dbReference>